<sequence length="44" mass="4643">MEHTGSEPNVVITPYPDGPLLVRGAFLLRAPDGTPIEPGRSTIA</sequence>
<dbReference type="EMBL" id="SMKE01000903">
    <property type="protein sequence ID" value="TDB83657.1"/>
    <property type="molecule type" value="Genomic_DNA"/>
</dbReference>
<proteinExistence type="predicted"/>
<reference evidence="1 2" key="1">
    <citation type="submission" date="2019-02" db="EMBL/GenBank/DDBJ databases">
        <title>Draft genome sequences of novel Actinobacteria.</title>
        <authorList>
            <person name="Sahin N."/>
            <person name="Ay H."/>
            <person name="Saygin H."/>
        </authorList>
    </citation>
    <scope>NUCLEOTIDE SEQUENCE [LARGE SCALE GENOMIC DNA]</scope>
    <source>
        <strain evidence="1 2">JCM 30529</strain>
    </source>
</reference>
<evidence type="ECO:0000313" key="1">
    <source>
        <dbReference type="EMBL" id="TDB83657.1"/>
    </source>
</evidence>
<organism evidence="1 2">
    <name type="scientific">Micromonospora fluostatini</name>
    <dbReference type="NCBI Taxonomy" id="1629071"/>
    <lineage>
        <taxon>Bacteria</taxon>
        <taxon>Bacillati</taxon>
        <taxon>Actinomycetota</taxon>
        <taxon>Actinomycetes</taxon>
        <taxon>Micromonosporales</taxon>
        <taxon>Micromonosporaceae</taxon>
        <taxon>Micromonospora</taxon>
    </lineage>
</organism>
<comment type="caution">
    <text evidence="1">The sequence shown here is derived from an EMBL/GenBank/DDBJ whole genome shotgun (WGS) entry which is preliminary data.</text>
</comment>
<protein>
    <submittedName>
        <fullName evidence="1">CDGSH iron-sulfur domain-containing protein</fullName>
    </submittedName>
</protein>
<feature type="non-terminal residue" evidence="1">
    <location>
        <position position="44"/>
    </location>
</feature>
<name>A0ABY2DCJ7_9ACTN</name>
<evidence type="ECO:0000313" key="2">
    <source>
        <dbReference type="Proteomes" id="UP000295626"/>
    </source>
</evidence>
<gene>
    <name evidence="1" type="ORF">E1091_18105</name>
</gene>
<accession>A0ABY2DCJ7</accession>
<keyword evidence="2" id="KW-1185">Reference proteome</keyword>
<dbReference type="Proteomes" id="UP000295626">
    <property type="component" value="Unassembled WGS sequence"/>
</dbReference>